<reference evidence="2" key="1">
    <citation type="submission" date="2020-01" db="EMBL/GenBank/DDBJ databases">
        <authorList>
            <person name="Mishra B."/>
        </authorList>
    </citation>
    <scope>NUCLEOTIDE SEQUENCE [LARGE SCALE GENOMIC DNA]</scope>
</reference>
<keyword evidence="3" id="KW-1185">Reference proteome</keyword>
<dbReference type="OrthoDB" id="777403at2759"/>
<evidence type="ECO:0000313" key="3">
    <source>
        <dbReference type="Proteomes" id="UP000467841"/>
    </source>
</evidence>
<dbReference type="PANTHER" id="PTHR33133">
    <property type="entry name" value="OS08G0107100 PROTEIN-RELATED"/>
    <property type="match status" value="1"/>
</dbReference>
<comment type="caution">
    <text evidence="2">The sequence shown here is derived from an EMBL/GenBank/DDBJ whole genome shotgun (WGS) entry which is preliminary data.</text>
</comment>
<feature type="transmembrane region" description="Helical" evidence="1">
    <location>
        <begin position="30"/>
        <end position="52"/>
    </location>
</feature>
<name>A0A6D2I188_9BRAS</name>
<organism evidence="2 3">
    <name type="scientific">Microthlaspi erraticum</name>
    <dbReference type="NCBI Taxonomy" id="1685480"/>
    <lineage>
        <taxon>Eukaryota</taxon>
        <taxon>Viridiplantae</taxon>
        <taxon>Streptophyta</taxon>
        <taxon>Embryophyta</taxon>
        <taxon>Tracheophyta</taxon>
        <taxon>Spermatophyta</taxon>
        <taxon>Magnoliopsida</taxon>
        <taxon>eudicotyledons</taxon>
        <taxon>Gunneridae</taxon>
        <taxon>Pentapetalae</taxon>
        <taxon>rosids</taxon>
        <taxon>malvids</taxon>
        <taxon>Brassicales</taxon>
        <taxon>Brassicaceae</taxon>
        <taxon>Coluteocarpeae</taxon>
        <taxon>Microthlaspi</taxon>
    </lineage>
</organism>
<keyword evidence="1" id="KW-0812">Transmembrane</keyword>
<accession>A0A6D2I188</accession>
<proteinExistence type="predicted"/>
<feature type="transmembrane region" description="Helical" evidence="1">
    <location>
        <begin position="136"/>
        <end position="162"/>
    </location>
</feature>
<dbReference type="AlphaFoldDB" id="A0A6D2I188"/>
<protein>
    <submittedName>
        <fullName evidence="2">Uncharacterized protein</fullName>
    </submittedName>
</protein>
<keyword evidence="1" id="KW-0472">Membrane</keyword>
<dbReference type="PANTHER" id="PTHR33133:SF1">
    <property type="entry name" value="EXPRESSED PROTEIN-RELATED"/>
    <property type="match status" value="1"/>
</dbReference>
<feature type="transmembrane region" description="Helical" evidence="1">
    <location>
        <begin position="82"/>
        <end position="115"/>
    </location>
</feature>
<feature type="transmembrane region" description="Helical" evidence="1">
    <location>
        <begin position="257"/>
        <end position="281"/>
    </location>
</feature>
<dbReference type="EMBL" id="CACVBM020000666">
    <property type="protein sequence ID" value="CAA7022194.1"/>
    <property type="molecule type" value="Genomic_DNA"/>
</dbReference>
<dbReference type="Proteomes" id="UP000467841">
    <property type="component" value="Unassembled WGS sequence"/>
</dbReference>
<feature type="transmembrane region" description="Helical" evidence="1">
    <location>
        <begin position="228"/>
        <end position="245"/>
    </location>
</feature>
<evidence type="ECO:0000256" key="1">
    <source>
        <dbReference type="SAM" id="Phobius"/>
    </source>
</evidence>
<evidence type="ECO:0000313" key="2">
    <source>
        <dbReference type="EMBL" id="CAA7022194.1"/>
    </source>
</evidence>
<keyword evidence="1" id="KW-1133">Transmembrane helix</keyword>
<gene>
    <name evidence="2" type="ORF">MERR_LOCUS9429</name>
</gene>
<sequence>MGLFSFSDVLKDVAGMLNESRKLSLKNKKLMFSVLRLPLLLNGLVYLFNVFIDKPETRKLINESSLFPTADPSSPEFILRDLVVSACISMTVWSVPFIIDLVSVIVTVHAAALAHKDDNIKIKHPSVLTLKSLKRTLVTSFYITLANSLLFSVIIVLPFLWFSPNFHSSLVVTPGARWKLFVVFKCYLVFQWYVGVVWHLSMVITILEETCGIQALGKAKKIVKGMRPKLFLLNVFFGLLSYGLAKIARQIDSGGLFMGLVLESSIFAVRMFQFATYTVAYSQRNKRFQGKDVGRPTMTNIPS</sequence>
<feature type="transmembrane region" description="Helical" evidence="1">
    <location>
        <begin position="182"/>
        <end position="207"/>
    </location>
</feature>